<reference evidence="1" key="1">
    <citation type="submission" date="2014-09" db="EMBL/GenBank/DDBJ databases">
        <authorList>
            <person name="Magalhaes I.L.F."/>
            <person name="Oliveira U."/>
            <person name="Santos F.R."/>
            <person name="Vidigal T.H.D.A."/>
            <person name="Brescovit A.D."/>
            <person name="Santos A.J."/>
        </authorList>
    </citation>
    <scope>NUCLEOTIDE SEQUENCE</scope>
    <source>
        <tissue evidence="1">Shoot tissue taken approximately 20 cm above the soil surface</tissue>
    </source>
</reference>
<sequence length="37" mass="4017">MDPEGSSLGCCFQKEFESGGFLSEVKSLNKVYLADSL</sequence>
<accession>A0A0A8XWJ8</accession>
<evidence type="ECO:0000313" key="1">
    <source>
        <dbReference type="EMBL" id="JAD18389.1"/>
    </source>
</evidence>
<protein>
    <submittedName>
        <fullName evidence="1">Uncharacterized protein</fullName>
    </submittedName>
</protein>
<dbReference type="EMBL" id="GBRH01279506">
    <property type="protein sequence ID" value="JAD18389.1"/>
    <property type="molecule type" value="Transcribed_RNA"/>
</dbReference>
<organism evidence="1">
    <name type="scientific">Arundo donax</name>
    <name type="common">Giant reed</name>
    <name type="synonym">Donax arundinaceus</name>
    <dbReference type="NCBI Taxonomy" id="35708"/>
    <lineage>
        <taxon>Eukaryota</taxon>
        <taxon>Viridiplantae</taxon>
        <taxon>Streptophyta</taxon>
        <taxon>Embryophyta</taxon>
        <taxon>Tracheophyta</taxon>
        <taxon>Spermatophyta</taxon>
        <taxon>Magnoliopsida</taxon>
        <taxon>Liliopsida</taxon>
        <taxon>Poales</taxon>
        <taxon>Poaceae</taxon>
        <taxon>PACMAD clade</taxon>
        <taxon>Arundinoideae</taxon>
        <taxon>Arundineae</taxon>
        <taxon>Arundo</taxon>
    </lineage>
</organism>
<name>A0A0A8XWJ8_ARUDO</name>
<proteinExistence type="predicted"/>
<dbReference type="AlphaFoldDB" id="A0A0A8XWJ8"/>
<reference evidence="1" key="2">
    <citation type="journal article" date="2015" name="Data Brief">
        <title>Shoot transcriptome of the giant reed, Arundo donax.</title>
        <authorList>
            <person name="Barrero R.A."/>
            <person name="Guerrero F.D."/>
            <person name="Moolhuijzen P."/>
            <person name="Goolsby J.A."/>
            <person name="Tidwell J."/>
            <person name="Bellgard S.E."/>
            <person name="Bellgard M.I."/>
        </authorList>
    </citation>
    <scope>NUCLEOTIDE SEQUENCE</scope>
    <source>
        <tissue evidence="1">Shoot tissue taken approximately 20 cm above the soil surface</tissue>
    </source>
</reference>